<dbReference type="EMBL" id="LGBR01000001">
    <property type="protein sequence ID" value="KOY52213.1"/>
    <property type="molecule type" value="Genomic_DNA"/>
</dbReference>
<dbReference type="STRING" id="1300348.I602_1773"/>
<feature type="chain" id="PRO_5005833003" description="Outermembrane protein" evidence="1">
    <location>
        <begin position="26"/>
        <end position="280"/>
    </location>
</feature>
<evidence type="ECO:0008006" key="6">
    <source>
        <dbReference type="Google" id="ProtNLM"/>
    </source>
</evidence>
<proteinExistence type="predicted"/>
<dbReference type="Proteomes" id="UP000037716">
    <property type="component" value="Unassembled WGS sequence"/>
</dbReference>
<dbReference type="Proteomes" id="UP000183071">
    <property type="component" value="Unassembled WGS sequence"/>
</dbReference>
<keyword evidence="1" id="KW-0732">Signal</keyword>
<protein>
    <recommendedName>
        <fullName evidence="6">Outermembrane protein</fullName>
    </recommendedName>
</protein>
<accession>A0A0M9CGV5</accession>
<evidence type="ECO:0000313" key="4">
    <source>
        <dbReference type="Proteomes" id="UP000037716"/>
    </source>
</evidence>
<evidence type="ECO:0000313" key="3">
    <source>
        <dbReference type="EMBL" id="SEE41143.1"/>
    </source>
</evidence>
<comment type="caution">
    <text evidence="2">The sequence shown here is derived from an EMBL/GenBank/DDBJ whole genome shotgun (WGS) entry which is preliminary data.</text>
</comment>
<sequence length="280" mass="32170">MRNILKTKFGLLFFFLVSITISAQKKDFPRVSNKGKIFVYWGWNRATYSNSDISFKGNNYDFTLQDVVAYDRPTDFSYNDYFKLDRITIPQTNFRIGYFLNDHYTVSVGVDHMKYVVQSYQTVKINGEINAGTPFDGVYNNNDIDLINEFLLMEHTDGLNYVNLEVKRFDEIGHLIGISDENLQLNITEGIGAGFLYPRTDIALFNQTANDEFNVSGWGVSIGAGLNLTFFKHFFIQSDLKYGYIDMSNIRTTQDPSDTASQSFTFFEKTLVFGAKFNLF</sequence>
<evidence type="ECO:0000313" key="5">
    <source>
        <dbReference type="Proteomes" id="UP000183071"/>
    </source>
</evidence>
<dbReference type="PATRIC" id="fig|1300348.6.peg.1772"/>
<evidence type="ECO:0000256" key="1">
    <source>
        <dbReference type="SAM" id="SignalP"/>
    </source>
</evidence>
<keyword evidence="5" id="KW-1185">Reference proteome</keyword>
<name>A0A0M9CGV5_9FLAO</name>
<dbReference type="AlphaFoldDB" id="A0A0M9CGV5"/>
<reference evidence="2 4" key="1">
    <citation type="submission" date="2015-07" db="EMBL/GenBank/DDBJ databases">
        <title>Genome of Polaribacter dokdonenesis DSW-5, isolated from seawater off Dokdo in Korea.</title>
        <authorList>
            <person name="Yoon K."/>
            <person name="Song J.Y."/>
            <person name="Kim J.F."/>
        </authorList>
    </citation>
    <scope>NUCLEOTIDE SEQUENCE [LARGE SCALE GENOMIC DNA]</scope>
    <source>
        <strain evidence="2 4">DSW-5</strain>
    </source>
</reference>
<organism evidence="2 4">
    <name type="scientific">Polaribacter dokdonensis DSW-5</name>
    <dbReference type="NCBI Taxonomy" id="1300348"/>
    <lineage>
        <taxon>Bacteria</taxon>
        <taxon>Pseudomonadati</taxon>
        <taxon>Bacteroidota</taxon>
        <taxon>Flavobacteriia</taxon>
        <taxon>Flavobacteriales</taxon>
        <taxon>Flavobacteriaceae</taxon>
    </lineage>
</organism>
<evidence type="ECO:0000313" key="2">
    <source>
        <dbReference type="EMBL" id="KOY52213.1"/>
    </source>
</evidence>
<feature type="signal peptide" evidence="1">
    <location>
        <begin position="1"/>
        <end position="25"/>
    </location>
</feature>
<dbReference type="EMBL" id="FNUE01000002">
    <property type="protein sequence ID" value="SEE41143.1"/>
    <property type="molecule type" value="Genomic_DNA"/>
</dbReference>
<reference evidence="3 5" key="2">
    <citation type="submission" date="2016-10" db="EMBL/GenBank/DDBJ databases">
        <authorList>
            <person name="Varghese N."/>
            <person name="Submissions S."/>
        </authorList>
    </citation>
    <scope>NUCLEOTIDE SEQUENCE [LARGE SCALE GENOMIC DNA]</scope>
    <source>
        <strain evidence="3 5">DSW-5</strain>
    </source>
</reference>
<gene>
    <name evidence="2" type="ORF">I602_1773</name>
    <name evidence="3" type="ORF">SAMN05444353_1541</name>
</gene>